<reference evidence="1" key="1">
    <citation type="journal article" date="2021" name="Environ. Microbiol.">
        <title>Gene family expansions and transcriptome signatures uncover fungal adaptations to wood decay.</title>
        <authorList>
            <person name="Hage H."/>
            <person name="Miyauchi S."/>
            <person name="Viragh M."/>
            <person name="Drula E."/>
            <person name="Min B."/>
            <person name="Chaduli D."/>
            <person name="Navarro D."/>
            <person name="Favel A."/>
            <person name="Norest M."/>
            <person name="Lesage-Meessen L."/>
            <person name="Balint B."/>
            <person name="Merenyi Z."/>
            <person name="de Eugenio L."/>
            <person name="Morin E."/>
            <person name="Martinez A.T."/>
            <person name="Baldrian P."/>
            <person name="Stursova M."/>
            <person name="Martinez M.J."/>
            <person name="Novotny C."/>
            <person name="Magnuson J.K."/>
            <person name="Spatafora J.W."/>
            <person name="Maurice S."/>
            <person name="Pangilinan J."/>
            <person name="Andreopoulos W."/>
            <person name="LaButti K."/>
            <person name="Hundley H."/>
            <person name="Na H."/>
            <person name="Kuo A."/>
            <person name="Barry K."/>
            <person name="Lipzen A."/>
            <person name="Henrissat B."/>
            <person name="Riley R."/>
            <person name="Ahrendt S."/>
            <person name="Nagy L.G."/>
            <person name="Grigoriev I.V."/>
            <person name="Martin F."/>
            <person name="Rosso M.N."/>
        </authorList>
    </citation>
    <scope>NUCLEOTIDE SEQUENCE</scope>
    <source>
        <strain evidence="1">CBS 384.51</strain>
    </source>
</reference>
<name>A0ACB8U2R8_9APHY</name>
<sequence length="525" mass="58754">MPDYERRPSDLPPELLERIFQLHARSCREPGLDSERLGCSSTTNPYAWIIVTHVCRYWRDVALGSALLWSHIVLTRNLDCIKAFLTRSQQASLTVVQLRPNPGCFGERVMPVAPMRLVLAEMNRIRALELYMKWWIFDDIAEYLAKPAAHLKSLTLSTPHGLYDCGVVQPVLHLDHKYNGPTLERLSLCAYGFPWWNAAPFKALKSFHIEKGIPEKPSVAQVVRALQWMPCLTDLSLEDVFGPSPKHLTSLPAVDDVAVLRQLENIKLSGDIVSCTCLLSSLIFPGTTHIFLDFARKSGSADLTLATIPIYKKLTGSLPDTIIDIGSAPGPPIRVNLTREKSSFLIEGYSPRGSVPPDASVSNLAPSVSIRLPPEPSCLEDICRDLPTESIKVLAISDHFEWRNVAPHLESAEELELAGWSTQEITHLLRHGCDSTIHGESDYTSPCAVAFPSLRFLTISPMDGRCIPDFGKDDDTKVVLEAVNARNRLITNPIMYEYYGHFLAGFWTGIRVNQQWHILEKHFSV</sequence>
<evidence type="ECO:0000313" key="1">
    <source>
        <dbReference type="EMBL" id="KAI0088593.1"/>
    </source>
</evidence>
<proteinExistence type="predicted"/>
<dbReference type="EMBL" id="MU274913">
    <property type="protein sequence ID" value="KAI0088593.1"/>
    <property type="molecule type" value="Genomic_DNA"/>
</dbReference>
<gene>
    <name evidence="1" type="ORF">BDY19DRAFT_906598</name>
</gene>
<protein>
    <submittedName>
        <fullName evidence="1">Uncharacterized protein</fullName>
    </submittedName>
</protein>
<accession>A0ACB8U2R8</accession>
<dbReference type="Proteomes" id="UP001055072">
    <property type="component" value="Unassembled WGS sequence"/>
</dbReference>
<organism evidence="1 2">
    <name type="scientific">Irpex rosettiformis</name>
    <dbReference type="NCBI Taxonomy" id="378272"/>
    <lineage>
        <taxon>Eukaryota</taxon>
        <taxon>Fungi</taxon>
        <taxon>Dikarya</taxon>
        <taxon>Basidiomycota</taxon>
        <taxon>Agaricomycotina</taxon>
        <taxon>Agaricomycetes</taxon>
        <taxon>Polyporales</taxon>
        <taxon>Irpicaceae</taxon>
        <taxon>Irpex</taxon>
    </lineage>
</organism>
<comment type="caution">
    <text evidence="1">The sequence shown here is derived from an EMBL/GenBank/DDBJ whole genome shotgun (WGS) entry which is preliminary data.</text>
</comment>
<keyword evidence="2" id="KW-1185">Reference proteome</keyword>
<evidence type="ECO:0000313" key="2">
    <source>
        <dbReference type="Proteomes" id="UP001055072"/>
    </source>
</evidence>